<sequence>LDPRRFVADFAARMNELLADPRRLAAFGQAGRRRAVEHFSWDTIAARTLEIYRSVGAAG</sequence>
<evidence type="ECO:0000313" key="2">
    <source>
        <dbReference type="Proteomes" id="UP001597053"/>
    </source>
</evidence>
<keyword evidence="1" id="KW-0808">Transferase</keyword>
<keyword evidence="1" id="KW-0328">Glycosyltransferase</keyword>
<organism evidence="1 2">
    <name type="scientific">Micromonospora azadirachtae</name>
    <dbReference type="NCBI Taxonomy" id="1970735"/>
    <lineage>
        <taxon>Bacteria</taxon>
        <taxon>Bacillati</taxon>
        <taxon>Actinomycetota</taxon>
        <taxon>Actinomycetes</taxon>
        <taxon>Micromonosporales</taxon>
        <taxon>Micromonosporaceae</taxon>
        <taxon>Micromonospora</taxon>
    </lineage>
</organism>
<name>A0ABW3A5R4_9ACTN</name>
<gene>
    <name evidence="1" type="ORF">ACFQZ8_20310</name>
</gene>
<dbReference type="GO" id="GO:0016757">
    <property type="term" value="F:glycosyltransferase activity"/>
    <property type="evidence" value="ECO:0007669"/>
    <property type="project" value="UniProtKB-KW"/>
</dbReference>
<comment type="caution">
    <text evidence="1">The sequence shown here is derived from an EMBL/GenBank/DDBJ whole genome shotgun (WGS) entry which is preliminary data.</text>
</comment>
<dbReference type="EMBL" id="JBHTHM010001236">
    <property type="protein sequence ID" value="MFD0786248.1"/>
    <property type="molecule type" value="Genomic_DNA"/>
</dbReference>
<dbReference type="SUPFAM" id="SSF53756">
    <property type="entry name" value="UDP-Glycosyltransferase/glycogen phosphorylase"/>
    <property type="match status" value="1"/>
</dbReference>
<evidence type="ECO:0000313" key="1">
    <source>
        <dbReference type="EMBL" id="MFD0786248.1"/>
    </source>
</evidence>
<dbReference type="Proteomes" id="UP001597053">
    <property type="component" value="Unassembled WGS sequence"/>
</dbReference>
<reference evidence="2" key="1">
    <citation type="journal article" date="2019" name="Int. J. Syst. Evol. Microbiol.">
        <title>The Global Catalogue of Microorganisms (GCM) 10K type strain sequencing project: providing services to taxonomists for standard genome sequencing and annotation.</title>
        <authorList>
            <consortium name="The Broad Institute Genomics Platform"/>
            <consortium name="The Broad Institute Genome Sequencing Center for Infectious Disease"/>
            <person name="Wu L."/>
            <person name="Ma J."/>
        </authorList>
    </citation>
    <scope>NUCLEOTIDE SEQUENCE [LARGE SCALE GENOMIC DNA]</scope>
    <source>
        <strain evidence="2">JCM 32148</strain>
    </source>
</reference>
<proteinExistence type="predicted"/>
<protein>
    <submittedName>
        <fullName evidence="1">Glycosyltransferase</fullName>
        <ecNumber evidence="1">2.4.-.-</ecNumber>
    </submittedName>
</protein>
<accession>A0ABW3A5R4</accession>
<feature type="non-terminal residue" evidence="1">
    <location>
        <position position="1"/>
    </location>
</feature>
<keyword evidence="2" id="KW-1185">Reference proteome</keyword>
<dbReference type="Gene3D" id="3.40.50.2000">
    <property type="entry name" value="Glycogen Phosphorylase B"/>
    <property type="match status" value="1"/>
</dbReference>
<dbReference type="EC" id="2.4.-.-" evidence="1"/>